<dbReference type="GO" id="GO:0030416">
    <property type="term" value="P:methylamine metabolic process"/>
    <property type="evidence" value="ECO:0007669"/>
    <property type="project" value="InterPro"/>
</dbReference>
<reference evidence="6 7" key="1">
    <citation type="submission" date="2019-01" db="EMBL/GenBank/DDBJ databases">
        <title>Ancylomarina salipaludis sp. nov., isolated from a salt marsh.</title>
        <authorList>
            <person name="Yoon J.-H."/>
        </authorList>
    </citation>
    <scope>NUCLEOTIDE SEQUENCE [LARGE SCALE GENOMIC DNA]</scope>
    <source>
        <strain evidence="6 7">SHSM-M15</strain>
    </source>
</reference>
<protein>
    <submittedName>
        <fullName evidence="6">DoxX family membrane protein</fullName>
    </submittedName>
</protein>
<dbReference type="AlphaFoldDB" id="A0A4Q1JMW8"/>
<name>A0A4Q1JMW8_9BACT</name>
<dbReference type="Pfam" id="PF07681">
    <property type="entry name" value="DoxX"/>
    <property type="match status" value="1"/>
</dbReference>
<comment type="subcellular location">
    <subcellularLocation>
        <location evidence="1">Membrane</location>
        <topology evidence="1">Multi-pass membrane protein</topology>
    </subcellularLocation>
</comment>
<feature type="transmembrane region" description="Helical" evidence="5">
    <location>
        <begin position="108"/>
        <end position="125"/>
    </location>
</feature>
<gene>
    <name evidence="6" type="ORF">EO244_05605</name>
</gene>
<evidence type="ECO:0000313" key="7">
    <source>
        <dbReference type="Proteomes" id="UP000289703"/>
    </source>
</evidence>
<keyword evidence="7" id="KW-1185">Reference proteome</keyword>
<keyword evidence="2 5" id="KW-0812">Transmembrane</keyword>
<dbReference type="OrthoDB" id="9788974at2"/>
<evidence type="ECO:0000256" key="4">
    <source>
        <dbReference type="ARBA" id="ARBA00023136"/>
    </source>
</evidence>
<dbReference type="PANTHER" id="PTHR36974">
    <property type="entry name" value="MEMBRANE PROTEIN-RELATED"/>
    <property type="match status" value="1"/>
</dbReference>
<feature type="transmembrane region" description="Helical" evidence="5">
    <location>
        <begin position="41"/>
        <end position="64"/>
    </location>
</feature>
<feature type="transmembrane region" description="Helical" evidence="5">
    <location>
        <begin position="71"/>
        <end position="88"/>
    </location>
</feature>
<evidence type="ECO:0000256" key="3">
    <source>
        <dbReference type="ARBA" id="ARBA00022989"/>
    </source>
</evidence>
<keyword evidence="3 5" id="KW-1133">Transmembrane helix</keyword>
<dbReference type="PANTHER" id="PTHR36974:SF1">
    <property type="entry name" value="DOXX FAMILY MEMBRANE PROTEIN"/>
    <property type="match status" value="1"/>
</dbReference>
<dbReference type="EMBL" id="SAXA01000004">
    <property type="protein sequence ID" value="RXQ95784.1"/>
    <property type="molecule type" value="Genomic_DNA"/>
</dbReference>
<dbReference type="InterPro" id="IPR032808">
    <property type="entry name" value="DoxX"/>
</dbReference>
<feature type="transmembrane region" description="Helical" evidence="5">
    <location>
        <begin position="12"/>
        <end position="29"/>
    </location>
</feature>
<proteinExistence type="predicted"/>
<dbReference type="GO" id="GO:0016020">
    <property type="term" value="C:membrane"/>
    <property type="evidence" value="ECO:0007669"/>
    <property type="project" value="UniProtKB-SubCell"/>
</dbReference>
<evidence type="ECO:0000256" key="2">
    <source>
        <dbReference type="ARBA" id="ARBA00022692"/>
    </source>
</evidence>
<dbReference type="Proteomes" id="UP000289703">
    <property type="component" value="Unassembled WGS sequence"/>
</dbReference>
<sequence length="129" mass="14734">MKNSTNKIWLAVRILFAIFMIMGGVQHFLKPDFYLPFVPGFMPFPMAIIYLSGLVEILLGALLIFPKYKKLASLGIFILMLIFLPIHIRDVFSDTPAIGSHKAALIRLPFQFLFMAIAWKIYQVASKKQ</sequence>
<dbReference type="RefSeq" id="WP_129253677.1">
    <property type="nucleotide sequence ID" value="NZ_SAXA01000004.1"/>
</dbReference>
<evidence type="ECO:0000256" key="5">
    <source>
        <dbReference type="SAM" id="Phobius"/>
    </source>
</evidence>
<organism evidence="6 7">
    <name type="scientific">Ancylomarina salipaludis</name>
    <dbReference type="NCBI Taxonomy" id="2501299"/>
    <lineage>
        <taxon>Bacteria</taxon>
        <taxon>Pseudomonadati</taxon>
        <taxon>Bacteroidota</taxon>
        <taxon>Bacteroidia</taxon>
        <taxon>Marinilabiliales</taxon>
        <taxon>Marinifilaceae</taxon>
        <taxon>Ancylomarina</taxon>
    </lineage>
</organism>
<evidence type="ECO:0000256" key="1">
    <source>
        <dbReference type="ARBA" id="ARBA00004141"/>
    </source>
</evidence>
<evidence type="ECO:0000313" key="6">
    <source>
        <dbReference type="EMBL" id="RXQ95784.1"/>
    </source>
</evidence>
<accession>A0A4Q1JMW8</accession>
<keyword evidence="4 5" id="KW-0472">Membrane</keyword>
<comment type="caution">
    <text evidence="6">The sequence shown here is derived from an EMBL/GenBank/DDBJ whole genome shotgun (WGS) entry which is preliminary data.</text>
</comment>